<proteinExistence type="predicted"/>
<sequence length="131" mass="14660">MRKKLLIVLGIIIPAVGAVFYLKDRGKTVIAEQNTVLVTSKKTAIKTVITISSRNKKQDLSTEITDSDHYTIYSTGKMPWNRDDGTIIKLEYELLSDGTVKRPNGTIVKDSDHLNVELPYAADKSQLVKLR</sequence>
<accession>A0A0R1GSU3</accession>
<keyword evidence="2" id="KW-1185">Reference proteome</keyword>
<name>A0A0R1GSU3_9LACO</name>
<comment type="caution">
    <text evidence="1">The sequence shown here is derived from an EMBL/GenBank/DDBJ whole genome shotgun (WGS) entry which is preliminary data.</text>
</comment>
<dbReference type="AlphaFoldDB" id="A0A0R1GSU3"/>
<reference evidence="1 2" key="1">
    <citation type="journal article" date="2015" name="Genome Announc.">
        <title>Expanding the biotechnology potential of lactobacilli through comparative genomics of 213 strains and associated genera.</title>
        <authorList>
            <person name="Sun Z."/>
            <person name="Harris H.M."/>
            <person name="McCann A."/>
            <person name="Guo C."/>
            <person name="Argimon S."/>
            <person name="Zhang W."/>
            <person name="Yang X."/>
            <person name="Jeffery I.B."/>
            <person name="Cooney J.C."/>
            <person name="Kagawa T.F."/>
            <person name="Liu W."/>
            <person name="Song Y."/>
            <person name="Salvetti E."/>
            <person name="Wrobel A."/>
            <person name="Rasinkangas P."/>
            <person name="Parkhill J."/>
            <person name="Rea M.C."/>
            <person name="O'Sullivan O."/>
            <person name="Ritari J."/>
            <person name="Douillard F.P."/>
            <person name="Paul Ross R."/>
            <person name="Yang R."/>
            <person name="Briner A.E."/>
            <person name="Felis G.E."/>
            <person name="de Vos W.M."/>
            <person name="Barrangou R."/>
            <person name="Klaenhammer T.R."/>
            <person name="Caufield P.W."/>
            <person name="Cui Y."/>
            <person name="Zhang H."/>
            <person name="O'Toole P.W."/>
        </authorList>
    </citation>
    <scope>NUCLEOTIDE SEQUENCE [LARGE SCALE GENOMIC DNA]</scope>
    <source>
        <strain evidence="1 2">DSM 20534</strain>
    </source>
</reference>
<dbReference type="RefSeq" id="WP_056946934.1">
    <property type="nucleotide sequence ID" value="NZ_AZCV01000009.1"/>
</dbReference>
<gene>
    <name evidence="1" type="ORF">FC62_GL001554</name>
</gene>
<dbReference type="Proteomes" id="UP000050909">
    <property type="component" value="Unassembled WGS sequence"/>
</dbReference>
<evidence type="ECO:0000313" key="1">
    <source>
        <dbReference type="EMBL" id="KRK36894.1"/>
    </source>
</evidence>
<organism evidence="1 2">
    <name type="scientific">Amylolactobacillus amylotrophicus DSM 20534</name>
    <dbReference type="NCBI Taxonomy" id="1423722"/>
    <lineage>
        <taxon>Bacteria</taxon>
        <taxon>Bacillati</taxon>
        <taxon>Bacillota</taxon>
        <taxon>Bacilli</taxon>
        <taxon>Lactobacillales</taxon>
        <taxon>Lactobacillaceae</taxon>
        <taxon>Amylolactobacillus</taxon>
    </lineage>
</organism>
<dbReference type="PATRIC" id="fig|1423722.3.peg.1586"/>
<evidence type="ECO:0000313" key="2">
    <source>
        <dbReference type="Proteomes" id="UP000050909"/>
    </source>
</evidence>
<dbReference type="EMBL" id="AZCV01000009">
    <property type="protein sequence ID" value="KRK36894.1"/>
    <property type="molecule type" value="Genomic_DNA"/>
</dbReference>
<protein>
    <submittedName>
        <fullName evidence="1">Uncharacterized protein</fullName>
    </submittedName>
</protein>